<name>A0A8K0K5V7_LADFU</name>
<gene>
    <name evidence="1" type="ORF">J437_LFUL009746</name>
</gene>
<keyword evidence="2" id="KW-1185">Reference proteome</keyword>
<organism evidence="1 2">
    <name type="scientific">Ladona fulva</name>
    <name type="common">Scarce chaser dragonfly</name>
    <name type="synonym">Libellula fulva</name>
    <dbReference type="NCBI Taxonomy" id="123851"/>
    <lineage>
        <taxon>Eukaryota</taxon>
        <taxon>Metazoa</taxon>
        <taxon>Ecdysozoa</taxon>
        <taxon>Arthropoda</taxon>
        <taxon>Hexapoda</taxon>
        <taxon>Insecta</taxon>
        <taxon>Pterygota</taxon>
        <taxon>Palaeoptera</taxon>
        <taxon>Odonata</taxon>
        <taxon>Epiprocta</taxon>
        <taxon>Anisoptera</taxon>
        <taxon>Libelluloidea</taxon>
        <taxon>Libellulidae</taxon>
        <taxon>Ladona</taxon>
    </lineage>
</organism>
<evidence type="ECO:0000313" key="1">
    <source>
        <dbReference type="EMBL" id="KAG8228969.1"/>
    </source>
</evidence>
<proteinExistence type="predicted"/>
<reference evidence="1" key="2">
    <citation type="submission" date="2017-10" db="EMBL/GenBank/DDBJ databases">
        <title>Ladona fulva Genome sequencing and assembly.</title>
        <authorList>
            <person name="Murali S."/>
            <person name="Richards S."/>
            <person name="Bandaranaike D."/>
            <person name="Bellair M."/>
            <person name="Blankenburg K."/>
            <person name="Chao H."/>
            <person name="Dinh H."/>
            <person name="Doddapaneni H."/>
            <person name="Dugan-Rocha S."/>
            <person name="Elkadiri S."/>
            <person name="Gnanaolivu R."/>
            <person name="Hernandez B."/>
            <person name="Skinner E."/>
            <person name="Javaid M."/>
            <person name="Lee S."/>
            <person name="Li M."/>
            <person name="Ming W."/>
            <person name="Munidasa M."/>
            <person name="Muniz J."/>
            <person name="Nguyen L."/>
            <person name="Hughes D."/>
            <person name="Osuji N."/>
            <person name="Pu L.-L."/>
            <person name="Puazo M."/>
            <person name="Qu C."/>
            <person name="Quiroz J."/>
            <person name="Raj R."/>
            <person name="Weissenberger G."/>
            <person name="Xin Y."/>
            <person name="Zou X."/>
            <person name="Han Y."/>
            <person name="Worley K."/>
            <person name="Muzny D."/>
            <person name="Gibbs R."/>
        </authorList>
    </citation>
    <scope>NUCLEOTIDE SEQUENCE</scope>
    <source>
        <strain evidence="1">Sampled in the wild</strain>
    </source>
</reference>
<evidence type="ECO:0000313" key="2">
    <source>
        <dbReference type="Proteomes" id="UP000792457"/>
    </source>
</evidence>
<sequence>MEAAFLQEEMHGGEKQEEWGVQSCQPYKCLCESCRAAVSCNKLKEPCMQSTTSTPPSLSSSYSASPFQTLSSYHAVC</sequence>
<accession>A0A8K0K5V7</accession>
<reference evidence="1" key="1">
    <citation type="submission" date="2013-04" db="EMBL/GenBank/DDBJ databases">
        <authorList>
            <person name="Qu J."/>
            <person name="Murali S.C."/>
            <person name="Bandaranaike D."/>
            <person name="Bellair M."/>
            <person name="Blankenburg K."/>
            <person name="Chao H."/>
            <person name="Dinh H."/>
            <person name="Doddapaneni H."/>
            <person name="Downs B."/>
            <person name="Dugan-Rocha S."/>
            <person name="Elkadiri S."/>
            <person name="Gnanaolivu R.D."/>
            <person name="Hernandez B."/>
            <person name="Javaid M."/>
            <person name="Jayaseelan J.C."/>
            <person name="Lee S."/>
            <person name="Li M."/>
            <person name="Ming W."/>
            <person name="Munidasa M."/>
            <person name="Muniz J."/>
            <person name="Nguyen L."/>
            <person name="Ongeri F."/>
            <person name="Osuji N."/>
            <person name="Pu L.-L."/>
            <person name="Puazo M."/>
            <person name="Qu C."/>
            <person name="Quiroz J."/>
            <person name="Raj R."/>
            <person name="Weissenberger G."/>
            <person name="Xin Y."/>
            <person name="Zou X."/>
            <person name="Han Y."/>
            <person name="Richards S."/>
            <person name="Worley K."/>
            <person name="Muzny D."/>
            <person name="Gibbs R."/>
        </authorList>
    </citation>
    <scope>NUCLEOTIDE SEQUENCE</scope>
    <source>
        <strain evidence="1">Sampled in the wild</strain>
    </source>
</reference>
<dbReference type="AlphaFoldDB" id="A0A8K0K5V7"/>
<dbReference type="EMBL" id="KZ308403">
    <property type="protein sequence ID" value="KAG8228969.1"/>
    <property type="molecule type" value="Genomic_DNA"/>
</dbReference>
<dbReference type="Proteomes" id="UP000792457">
    <property type="component" value="Unassembled WGS sequence"/>
</dbReference>
<comment type="caution">
    <text evidence="1">The sequence shown here is derived from an EMBL/GenBank/DDBJ whole genome shotgun (WGS) entry which is preliminary data.</text>
</comment>
<protein>
    <submittedName>
        <fullName evidence="1">Uncharacterized protein</fullName>
    </submittedName>
</protein>